<dbReference type="KEGG" id="tcd:AAIA72_04120"/>
<dbReference type="InterPro" id="IPR029044">
    <property type="entry name" value="Nucleotide-diphossugar_trans"/>
</dbReference>
<dbReference type="PANTHER" id="PTHR43646">
    <property type="entry name" value="GLYCOSYLTRANSFERASE"/>
    <property type="match status" value="1"/>
</dbReference>
<evidence type="ECO:0000313" key="7">
    <source>
        <dbReference type="EMBL" id="XDT73174.1"/>
    </source>
</evidence>
<evidence type="ECO:0000259" key="6">
    <source>
        <dbReference type="Pfam" id="PF00535"/>
    </source>
</evidence>
<dbReference type="GO" id="GO:0016757">
    <property type="term" value="F:glycosyltransferase activity"/>
    <property type="evidence" value="ECO:0007669"/>
    <property type="project" value="UniProtKB-KW"/>
</dbReference>
<dbReference type="InterPro" id="IPR026461">
    <property type="entry name" value="Trfase_2_rSAM/seldom_assoc"/>
</dbReference>
<protein>
    <submittedName>
        <fullName evidence="7">TIGR04283 family arsenosugar biosynthesis glycosyltransferase</fullName>
    </submittedName>
</protein>
<dbReference type="PANTHER" id="PTHR43646:SF2">
    <property type="entry name" value="GLYCOSYLTRANSFERASE 2-LIKE DOMAIN-CONTAINING PROTEIN"/>
    <property type="match status" value="1"/>
</dbReference>
<dbReference type="NCBIfam" id="TIGR04283">
    <property type="entry name" value="glyco_like_mftF"/>
    <property type="match status" value="1"/>
</dbReference>
<dbReference type="InterPro" id="IPR001173">
    <property type="entry name" value="Glyco_trans_2-like"/>
</dbReference>
<dbReference type="AlphaFoldDB" id="A0AB39UYZ4"/>
<reference evidence="7" key="1">
    <citation type="submission" date="2024-05" db="EMBL/GenBank/DDBJ databases">
        <title>Genome sequencing of novel strain.</title>
        <authorList>
            <person name="Ganbat D."/>
            <person name="Ganbat S."/>
            <person name="Lee S.-J."/>
        </authorList>
    </citation>
    <scope>NUCLEOTIDE SEQUENCE</scope>
    <source>
        <strain evidence="7">SMD15-11</strain>
    </source>
</reference>
<comment type="subcellular location">
    <subcellularLocation>
        <location evidence="1">Cell membrane</location>
    </subcellularLocation>
</comment>
<gene>
    <name evidence="7" type="ORF">AAIA72_04120</name>
</gene>
<keyword evidence="5" id="KW-0472">Membrane</keyword>
<dbReference type="RefSeq" id="WP_369602168.1">
    <property type="nucleotide sequence ID" value="NZ_CP154858.1"/>
</dbReference>
<evidence type="ECO:0000256" key="1">
    <source>
        <dbReference type="ARBA" id="ARBA00004236"/>
    </source>
</evidence>
<evidence type="ECO:0000256" key="4">
    <source>
        <dbReference type="ARBA" id="ARBA00022679"/>
    </source>
</evidence>
<evidence type="ECO:0000256" key="5">
    <source>
        <dbReference type="ARBA" id="ARBA00023136"/>
    </source>
</evidence>
<evidence type="ECO:0000256" key="2">
    <source>
        <dbReference type="ARBA" id="ARBA00022475"/>
    </source>
</evidence>
<dbReference type="CDD" id="cd02522">
    <property type="entry name" value="GT_2_like_a"/>
    <property type="match status" value="1"/>
</dbReference>
<keyword evidence="4" id="KW-0808">Transferase</keyword>
<name>A0AB39UYZ4_9GAMM</name>
<organism evidence="7">
    <name type="scientific">Thermohahella caldifontis</name>
    <dbReference type="NCBI Taxonomy" id="3142973"/>
    <lineage>
        <taxon>Bacteria</taxon>
        <taxon>Pseudomonadati</taxon>
        <taxon>Pseudomonadota</taxon>
        <taxon>Gammaproteobacteria</taxon>
        <taxon>Oceanospirillales</taxon>
        <taxon>Hahellaceae</taxon>
        <taxon>Thermohahella</taxon>
    </lineage>
</organism>
<dbReference type="EMBL" id="CP154858">
    <property type="protein sequence ID" value="XDT73174.1"/>
    <property type="molecule type" value="Genomic_DNA"/>
</dbReference>
<evidence type="ECO:0000256" key="3">
    <source>
        <dbReference type="ARBA" id="ARBA00022676"/>
    </source>
</evidence>
<proteinExistence type="predicted"/>
<sequence length="240" mass="27004">MAHSTDPSPWLSIIVPVWREGPALLPFLEDLTAFRRQGAEVILARAEGDIPLSGECAACTDVVITAPKGRARQMNAGASVARGKVLLFLHADTQLPRNVLKILRPLAEKSSAAWGRFDVRLSGKHPAFRIIEWMISWRSRLTGIATGDQAIFVKAQVFRGIGGFPDQPLMEDIEICRTLKSRYGRPVCIREPVLTSSRKWEQEGILRTIWLMWSLKLAYYRGASPDVLVKRYYGARYQNE</sequence>
<keyword evidence="2" id="KW-1003">Cell membrane</keyword>
<dbReference type="Pfam" id="PF00535">
    <property type="entry name" value="Glycos_transf_2"/>
    <property type="match status" value="1"/>
</dbReference>
<dbReference type="Gene3D" id="3.90.550.10">
    <property type="entry name" value="Spore Coat Polysaccharide Biosynthesis Protein SpsA, Chain A"/>
    <property type="match status" value="1"/>
</dbReference>
<feature type="domain" description="Glycosyltransferase 2-like" evidence="6">
    <location>
        <begin position="12"/>
        <end position="140"/>
    </location>
</feature>
<dbReference type="SUPFAM" id="SSF53448">
    <property type="entry name" value="Nucleotide-diphospho-sugar transferases"/>
    <property type="match status" value="1"/>
</dbReference>
<accession>A0AB39UYZ4</accession>
<keyword evidence="3" id="KW-0328">Glycosyltransferase</keyword>
<dbReference type="GO" id="GO:0005886">
    <property type="term" value="C:plasma membrane"/>
    <property type="evidence" value="ECO:0007669"/>
    <property type="project" value="UniProtKB-SubCell"/>
</dbReference>